<dbReference type="PANTHER" id="PTHR30294:SF29">
    <property type="entry name" value="MULTIDRUG ABC TRANSPORTER PERMEASE YBHS-RELATED"/>
    <property type="match status" value="1"/>
</dbReference>
<keyword evidence="4" id="KW-1003">Cell membrane</keyword>
<protein>
    <submittedName>
        <fullName evidence="12">ABC transporter permease</fullName>
    </submittedName>
    <submittedName>
        <fullName evidence="11">ABC-2 family transporter protein</fullName>
    </submittedName>
</protein>
<dbReference type="AlphaFoldDB" id="A0A023X6J0"/>
<comment type="subcellular location">
    <subcellularLocation>
        <location evidence="1">Cell membrane</location>
        <topology evidence="1">Multi-pass membrane protein</topology>
    </subcellularLocation>
</comment>
<dbReference type="HOGENOM" id="CLU_039483_8_3_11"/>
<accession>A0A023X6J0</accession>
<feature type="transmembrane region" description="Helical" evidence="9">
    <location>
        <begin position="413"/>
        <end position="434"/>
    </location>
</feature>
<reference evidence="11 13" key="1">
    <citation type="submission" date="2014-03" db="EMBL/GenBank/DDBJ databases">
        <title>Complete genome sequence of the Radio-Resistant Rubrobacter radiotolerans RSPS-4.</title>
        <authorList>
            <person name="Egas C.C."/>
            <person name="Barroso C.C."/>
            <person name="Froufe H.J.C."/>
            <person name="Pacheco J.J."/>
            <person name="Albuquerque L.L."/>
            <person name="da Costa M.M.S."/>
        </authorList>
    </citation>
    <scope>NUCLEOTIDE SEQUENCE [LARGE SCALE GENOMIC DNA]</scope>
    <source>
        <strain evidence="11 13">RSPS-4</strain>
    </source>
</reference>
<dbReference type="Pfam" id="PF12698">
    <property type="entry name" value="ABC2_membrane_3"/>
    <property type="match status" value="1"/>
</dbReference>
<name>A0A023X6J0_RUBRA</name>
<reference evidence="12" key="2">
    <citation type="submission" date="2023-11" db="EMBL/GenBank/DDBJ databases">
        <title>MicrobeMod: A computational toolkit for identifying prokaryotic methylation and restriction-modification with nanopore sequencing.</title>
        <authorList>
            <person name="Crits-Christoph A."/>
            <person name="Kang S.C."/>
            <person name="Lee H."/>
            <person name="Ostrov N."/>
        </authorList>
    </citation>
    <scope>NUCLEOTIDE SEQUENCE</scope>
    <source>
        <strain evidence="12">ATCC 51242</strain>
    </source>
</reference>
<dbReference type="InterPro" id="IPR051449">
    <property type="entry name" value="ABC-2_transporter_component"/>
</dbReference>
<dbReference type="InterPro" id="IPR013525">
    <property type="entry name" value="ABC2_TM"/>
</dbReference>
<dbReference type="GO" id="GO:0140359">
    <property type="term" value="F:ABC-type transporter activity"/>
    <property type="evidence" value="ECO:0007669"/>
    <property type="project" value="InterPro"/>
</dbReference>
<keyword evidence="6 9" id="KW-1133">Transmembrane helix</keyword>
<keyword evidence="3" id="KW-0813">Transport</keyword>
<evidence type="ECO:0000256" key="9">
    <source>
        <dbReference type="SAM" id="Phobius"/>
    </source>
</evidence>
<evidence type="ECO:0000313" key="12">
    <source>
        <dbReference type="EMBL" id="MDX5892601.1"/>
    </source>
</evidence>
<keyword evidence="13" id="KW-1185">Reference proteome</keyword>
<evidence type="ECO:0000256" key="2">
    <source>
        <dbReference type="ARBA" id="ARBA00007783"/>
    </source>
</evidence>
<evidence type="ECO:0000256" key="3">
    <source>
        <dbReference type="ARBA" id="ARBA00022448"/>
    </source>
</evidence>
<comment type="similarity">
    <text evidence="2">Belongs to the ABC-2 integral membrane protein family.</text>
</comment>
<feature type="transmembrane region" description="Helical" evidence="9">
    <location>
        <begin position="385"/>
        <end position="406"/>
    </location>
</feature>
<evidence type="ECO:0000256" key="5">
    <source>
        <dbReference type="ARBA" id="ARBA00022692"/>
    </source>
</evidence>
<keyword evidence="8" id="KW-0175">Coiled coil</keyword>
<evidence type="ECO:0000256" key="4">
    <source>
        <dbReference type="ARBA" id="ARBA00022475"/>
    </source>
</evidence>
<dbReference type="PROSITE" id="PS51012">
    <property type="entry name" value="ABC_TM2"/>
    <property type="match status" value="1"/>
</dbReference>
<evidence type="ECO:0000256" key="1">
    <source>
        <dbReference type="ARBA" id="ARBA00004651"/>
    </source>
</evidence>
<feature type="coiled-coil region" evidence="8">
    <location>
        <begin position="169"/>
        <end position="252"/>
    </location>
</feature>
<keyword evidence="7 9" id="KW-0472">Membrane</keyword>
<organism evidence="11 13">
    <name type="scientific">Rubrobacter radiotolerans</name>
    <name type="common">Arthrobacter radiotolerans</name>
    <dbReference type="NCBI Taxonomy" id="42256"/>
    <lineage>
        <taxon>Bacteria</taxon>
        <taxon>Bacillati</taxon>
        <taxon>Actinomycetota</taxon>
        <taxon>Rubrobacteria</taxon>
        <taxon>Rubrobacterales</taxon>
        <taxon>Rubrobacteraceae</taxon>
        <taxon>Rubrobacter</taxon>
    </lineage>
</organism>
<dbReference type="Proteomes" id="UP000025229">
    <property type="component" value="Chromosome"/>
</dbReference>
<dbReference type="OrthoDB" id="5241327at2"/>
<evidence type="ECO:0000256" key="8">
    <source>
        <dbReference type="SAM" id="Coils"/>
    </source>
</evidence>
<feature type="domain" description="ABC transmembrane type-2" evidence="10">
    <location>
        <begin position="270"/>
        <end position="493"/>
    </location>
</feature>
<dbReference type="RefSeq" id="WP_038683289.1">
    <property type="nucleotide sequence ID" value="NZ_CP007514.1"/>
</dbReference>
<dbReference type="EMBL" id="JAWXXX010000001">
    <property type="protein sequence ID" value="MDX5892601.1"/>
    <property type="molecule type" value="Genomic_DNA"/>
</dbReference>
<dbReference type="Proteomes" id="UP001281130">
    <property type="component" value="Unassembled WGS sequence"/>
</dbReference>
<dbReference type="Gene3D" id="3.40.1710.10">
    <property type="entry name" value="abc type-2 transporter like domain"/>
    <property type="match status" value="1"/>
</dbReference>
<dbReference type="EMBL" id="CP007514">
    <property type="protein sequence ID" value="AHY47963.1"/>
    <property type="molecule type" value="Genomic_DNA"/>
</dbReference>
<dbReference type="eggNOG" id="COG0842">
    <property type="taxonomic scope" value="Bacteria"/>
</dbReference>
<dbReference type="STRING" id="42256.RradSPS_2680"/>
<feature type="transmembrane region" description="Helical" evidence="9">
    <location>
        <begin position="303"/>
        <end position="326"/>
    </location>
</feature>
<evidence type="ECO:0000256" key="7">
    <source>
        <dbReference type="ARBA" id="ARBA00023136"/>
    </source>
</evidence>
<keyword evidence="5 9" id="KW-0812">Transmembrane</keyword>
<feature type="transmembrane region" description="Helical" evidence="9">
    <location>
        <begin position="472"/>
        <end position="490"/>
    </location>
</feature>
<evidence type="ECO:0000313" key="13">
    <source>
        <dbReference type="Proteomes" id="UP000025229"/>
    </source>
</evidence>
<evidence type="ECO:0000259" key="10">
    <source>
        <dbReference type="PROSITE" id="PS51012"/>
    </source>
</evidence>
<sequence>MNLLLRVRAVAAKEFWALIKQPQLLILLLAGPVLIMVVFALSFNVSGALPRAVVVVEEGSEGEEIFEQYRDRFTVRTEFQGVLRDVEEANAMLNNNETDAVIIIPSEPSAAVSEGRQATLRVNYNNINPIFGTTVPNRANGLVLDLNRDIVREGVVQELQTIRPTQERVAELSEQIDQVNATAEDLTSEEAQQTTEDLDRALGNLQTTLEVIQVVDSDNERLEESLEETRRARELLAEVRDAQEDGAEALQERAGTAELQAALDSISAEAAALPQDVPARVLVSPLRLQVDNLSPFEPDAAGFYAPSVLGLLVQHIALSLASLAIVRERRSGAYEFFEVSPLGAGELLAGKFVTYLALVVVVNLAVAGVLASALDVPLRGGVPMLAAVMALLSATSIALGFALSVVSRSMLQAIQVAMLAFIAGGFFSGFLFPLEELGQPASTLSYLLPATYGIRAFQDVMIRGSWPNTVDIVGLVVIFVVSLAFARVLMRRGKGNG</sequence>
<evidence type="ECO:0000256" key="6">
    <source>
        <dbReference type="ARBA" id="ARBA00022989"/>
    </source>
</evidence>
<proteinExistence type="inferred from homology"/>
<feature type="transmembrane region" description="Helical" evidence="9">
    <location>
        <begin position="352"/>
        <end position="373"/>
    </location>
</feature>
<dbReference type="InterPro" id="IPR047817">
    <property type="entry name" value="ABC2_TM_bact-type"/>
</dbReference>
<gene>
    <name evidence="11" type="ORF">RradSPS_2680</name>
    <name evidence="12" type="ORF">SIL72_01030</name>
</gene>
<dbReference type="KEGG" id="rrd:RradSPS_2680"/>
<dbReference type="GO" id="GO:0005886">
    <property type="term" value="C:plasma membrane"/>
    <property type="evidence" value="ECO:0007669"/>
    <property type="project" value="UniProtKB-SubCell"/>
</dbReference>
<feature type="transmembrane region" description="Helical" evidence="9">
    <location>
        <begin position="24"/>
        <end position="43"/>
    </location>
</feature>
<dbReference type="PANTHER" id="PTHR30294">
    <property type="entry name" value="MEMBRANE COMPONENT OF ABC TRANSPORTER YHHJ-RELATED"/>
    <property type="match status" value="1"/>
</dbReference>
<evidence type="ECO:0000313" key="11">
    <source>
        <dbReference type="EMBL" id="AHY47963.1"/>
    </source>
</evidence>